<gene>
    <name evidence="2" type="ORF">ACFQ21_04975</name>
</gene>
<evidence type="ECO:0000313" key="3">
    <source>
        <dbReference type="Proteomes" id="UP001597112"/>
    </source>
</evidence>
<dbReference type="Pfam" id="PF01739">
    <property type="entry name" value="CheR"/>
    <property type="match status" value="1"/>
</dbReference>
<dbReference type="PROSITE" id="PS50123">
    <property type="entry name" value="CHER"/>
    <property type="match status" value="1"/>
</dbReference>
<dbReference type="InterPro" id="IPR050903">
    <property type="entry name" value="Bact_Chemotaxis_MeTrfase"/>
</dbReference>
<dbReference type="InterPro" id="IPR022642">
    <property type="entry name" value="CheR_C"/>
</dbReference>
<dbReference type="Gene3D" id="3.40.50.150">
    <property type="entry name" value="Vaccinia Virus protein VP39"/>
    <property type="match status" value="1"/>
</dbReference>
<dbReference type="GO" id="GO:0008168">
    <property type="term" value="F:methyltransferase activity"/>
    <property type="evidence" value="ECO:0007669"/>
    <property type="project" value="UniProtKB-KW"/>
</dbReference>
<comment type="caution">
    <text evidence="2">The sequence shown here is derived from an EMBL/GenBank/DDBJ whole genome shotgun (WGS) entry which is preliminary data.</text>
</comment>
<dbReference type="InterPro" id="IPR022641">
    <property type="entry name" value="CheR_N"/>
</dbReference>
<dbReference type="CDD" id="cd02440">
    <property type="entry name" value="AdoMet_MTases"/>
    <property type="match status" value="1"/>
</dbReference>
<feature type="domain" description="CheR-type methyltransferase" evidence="1">
    <location>
        <begin position="7"/>
        <end position="281"/>
    </location>
</feature>
<dbReference type="SMART" id="SM00138">
    <property type="entry name" value="MeTrc"/>
    <property type="match status" value="1"/>
</dbReference>
<dbReference type="InterPro" id="IPR000780">
    <property type="entry name" value="CheR_MeTrfase"/>
</dbReference>
<dbReference type="SUPFAM" id="SSF53335">
    <property type="entry name" value="S-adenosyl-L-methionine-dependent methyltransferases"/>
    <property type="match status" value="1"/>
</dbReference>
<dbReference type="EMBL" id="JBHTKA010000001">
    <property type="protein sequence ID" value="MFD0998645.1"/>
    <property type="molecule type" value="Genomic_DNA"/>
</dbReference>
<accession>A0ABW3JY59</accession>
<dbReference type="PANTHER" id="PTHR24422:SF8">
    <property type="entry name" value="CHEMOTAXIS PROTEIN"/>
    <property type="match status" value="1"/>
</dbReference>
<sequence>MNDRPGKPVESLTVSDEELQSLTQAIFQRHGIDFTCYERLSLKRRVIRVLGVFNVDSIHALWRLILRDRTFIYTFMDEVSVGLTAMFRDPVLWRKMQYLLNNDLVKKSELAIWHAGCSSGEEIYTFGIVLRESVFANNVTAWATDISKQAIEQAQRGGYHALKFPEYEQNYKEFNPFGSLKRYSTSGKGTFQMHSDLIRHVSFEYHNLITDPFPVNLDIIFCRNVMIYFDSGAKLKLLKKFYDSLKPGGLLIIGFYDAVMPLIDPHQFDVLDIEAKIFVRL</sequence>
<dbReference type="PANTHER" id="PTHR24422">
    <property type="entry name" value="CHEMOTAXIS PROTEIN METHYLTRANSFERASE"/>
    <property type="match status" value="1"/>
</dbReference>
<keyword evidence="2" id="KW-0808">Transferase</keyword>
<dbReference type="InterPro" id="IPR029063">
    <property type="entry name" value="SAM-dependent_MTases_sf"/>
</dbReference>
<dbReference type="Pfam" id="PF03705">
    <property type="entry name" value="CheR_N"/>
    <property type="match status" value="1"/>
</dbReference>
<reference evidence="3" key="1">
    <citation type="journal article" date="2019" name="Int. J. Syst. Evol. Microbiol.">
        <title>The Global Catalogue of Microorganisms (GCM) 10K type strain sequencing project: providing services to taxonomists for standard genome sequencing and annotation.</title>
        <authorList>
            <consortium name="The Broad Institute Genomics Platform"/>
            <consortium name="The Broad Institute Genome Sequencing Center for Infectious Disease"/>
            <person name="Wu L."/>
            <person name="Ma J."/>
        </authorList>
    </citation>
    <scope>NUCLEOTIDE SEQUENCE [LARGE SCALE GENOMIC DNA]</scope>
    <source>
        <strain evidence="3">CCUG 58938</strain>
    </source>
</reference>
<name>A0ABW3JY59_9BACT</name>
<evidence type="ECO:0000313" key="2">
    <source>
        <dbReference type="EMBL" id="MFD0998645.1"/>
    </source>
</evidence>
<dbReference type="Proteomes" id="UP001597112">
    <property type="component" value="Unassembled WGS sequence"/>
</dbReference>
<organism evidence="2 3">
    <name type="scientific">Ohtaekwangia kribbensis</name>
    <dbReference type="NCBI Taxonomy" id="688913"/>
    <lineage>
        <taxon>Bacteria</taxon>
        <taxon>Pseudomonadati</taxon>
        <taxon>Bacteroidota</taxon>
        <taxon>Cytophagia</taxon>
        <taxon>Cytophagales</taxon>
        <taxon>Fulvivirgaceae</taxon>
        <taxon>Ohtaekwangia</taxon>
    </lineage>
</organism>
<keyword evidence="2" id="KW-0489">Methyltransferase</keyword>
<keyword evidence="3" id="KW-1185">Reference proteome</keyword>
<evidence type="ECO:0000259" key="1">
    <source>
        <dbReference type="PROSITE" id="PS50123"/>
    </source>
</evidence>
<dbReference type="GO" id="GO:0032259">
    <property type="term" value="P:methylation"/>
    <property type="evidence" value="ECO:0007669"/>
    <property type="project" value="UniProtKB-KW"/>
</dbReference>
<protein>
    <submittedName>
        <fullName evidence="2">CheR family methyltransferase</fullName>
    </submittedName>
</protein>
<dbReference type="RefSeq" id="WP_377575680.1">
    <property type="nucleotide sequence ID" value="NZ_JBHTKA010000001.1"/>
</dbReference>
<dbReference type="SUPFAM" id="SSF47757">
    <property type="entry name" value="Chemotaxis receptor methyltransferase CheR, N-terminal domain"/>
    <property type="match status" value="1"/>
</dbReference>
<proteinExistence type="predicted"/>
<dbReference type="PRINTS" id="PR00996">
    <property type="entry name" value="CHERMTFRASE"/>
</dbReference>